<comment type="catalytic activity">
    <reaction evidence="1 11">
        <text>an S-substituted glutathione + H2O = an S-substituted L-cysteinylglycine + L-glutamate</text>
        <dbReference type="Rhea" id="RHEA:59468"/>
        <dbReference type="ChEBI" id="CHEBI:15377"/>
        <dbReference type="ChEBI" id="CHEBI:29985"/>
        <dbReference type="ChEBI" id="CHEBI:90779"/>
        <dbReference type="ChEBI" id="CHEBI:143103"/>
        <dbReference type="EC" id="3.4.19.13"/>
    </reaction>
</comment>
<dbReference type="AlphaFoldDB" id="A0A9W6N7T7"/>
<evidence type="ECO:0000313" key="15">
    <source>
        <dbReference type="Proteomes" id="UP001143309"/>
    </source>
</evidence>
<dbReference type="GO" id="GO:0103068">
    <property type="term" value="F:leukotriene C4 gamma-glutamyl transferase activity"/>
    <property type="evidence" value="ECO:0007669"/>
    <property type="project" value="UniProtKB-EC"/>
</dbReference>
<dbReference type="Pfam" id="PF01019">
    <property type="entry name" value="G_glu_transpept"/>
    <property type="match status" value="1"/>
</dbReference>
<evidence type="ECO:0000256" key="13">
    <source>
        <dbReference type="SAM" id="SignalP"/>
    </source>
</evidence>
<dbReference type="GO" id="GO:0006751">
    <property type="term" value="P:glutathione catabolic process"/>
    <property type="evidence" value="ECO:0007669"/>
    <property type="project" value="UniProtKB-UniRule"/>
</dbReference>
<dbReference type="InterPro" id="IPR055262">
    <property type="entry name" value="GGT_CS"/>
</dbReference>
<dbReference type="InterPro" id="IPR043137">
    <property type="entry name" value="GGT_ssub_C"/>
</dbReference>
<keyword evidence="11" id="KW-0317">Glutathione biosynthesis</keyword>
<feature type="chain" id="PRO_5040829364" description="Glutathione hydrolase proenzyme" evidence="13">
    <location>
        <begin position="24"/>
        <end position="585"/>
    </location>
</feature>
<keyword evidence="5 11" id="KW-0378">Hydrolase</keyword>
<evidence type="ECO:0000256" key="5">
    <source>
        <dbReference type="ARBA" id="ARBA00022801"/>
    </source>
</evidence>
<comment type="pathway">
    <text evidence="11">Sulfur metabolism; glutathione metabolism.</text>
</comment>
<evidence type="ECO:0000256" key="9">
    <source>
        <dbReference type="PIRSR" id="PIRSR600101-1"/>
    </source>
</evidence>
<comment type="catalytic activity">
    <reaction evidence="2 11">
        <text>glutathione + H2O = L-cysteinylglycine + L-glutamate</text>
        <dbReference type="Rhea" id="RHEA:28807"/>
        <dbReference type="ChEBI" id="CHEBI:15377"/>
        <dbReference type="ChEBI" id="CHEBI:29985"/>
        <dbReference type="ChEBI" id="CHEBI:57925"/>
        <dbReference type="ChEBI" id="CHEBI:61694"/>
        <dbReference type="EC" id="3.4.19.13"/>
    </reaction>
</comment>
<keyword evidence="7 11" id="KW-0012">Acyltransferase</keyword>
<protein>
    <recommendedName>
        <fullName evidence="11">Glutathione hydrolase proenzyme</fullName>
        <ecNumber evidence="11">2.3.2.2</ecNumber>
        <ecNumber evidence="11">3.4.19.13</ecNumber>
    </recommendedName>
    <component>
        <recommendedName>
            <fullName evidence="11">Glutathione hydrolase large chain</fullName>
        </recommendedName>
    </component>
    <component>
        <recommendedName>
            <fullName evidence="11">Glutathione hydrolase small chain</fullName>
        </recommendedName>
    </component>
</protein>
<evidence type="ECO:0000256" key="11">
    <source>
        <dbReference type="RuleBase" id="RU368036"/>
    </source>
</evidence>
<dbReference type="PANTHER" id="PTHR43199">
    <property type="entry name" value="GLUTATHIONE HYDROLASE"/>
    <property type="match status" value="1"/>
</dbReference>
<dbReference type="EC" id="3.4.19.13" evidence="11"/>
<organism evidence="14 15">
    <name type="scientific">Methylopila turkensis</name>
    <dbReference type="NCBI Taxonomy" id="1437816"/>
    <lineage>
        <taxon>Bacteria</taxon>
        <taxon>Pseudomonadati</taxon>
        <taxon>Pseudomonadota</taxon>
        <taxon>Alphaproteobacteria</taxon>
        <taxon>Hyphomicrobiales</taxon>
        <taxon>Methylopilaceae</taxon>
        <taxon>Methylopila</taxon>
    </lineage>
</organism>
<evidence type="ECO:0000256" key="4">
    <source>
        <dbReference type="ARBA" id="ARBA00022679"/>
    </source>
</evidence>
<dbReference type="Proteomes" id="UP001143309">
    <property type="component" value="Unassembled WGS sequence"/>
</dbReference>
<evidence type="ECO:0000256" key="10">
    <source>
        <dbReference type="PIRSR" id="PIRSR600101-2"/>
    </source>
</evidence>
<keyword evidence="13" id="KW-0732">Signal</keyword>
<evidence type="ECO:0000256" key="3">
    <source>
        <dbReference type="ARBA" id="ARBA00009381"/>
    </source>
</evidence>
<evidence type="ECO:0000256" key="8">
    <source>
        <dbReference type="ARBA" id="ARBA00047417"/>
    </source>
</evidence>
<dbReference type="PANTHER" id="PTHR43199:SF1">
    <property type="entry name" value="GLUTATHIONE HYDROLASE PROENZYME"/>
    <property type="match status" value="1"/>
</dbReference>
<dbReference type="EC" id="2.3.2.2" evidence="11"/>
<comment type="caution">
    <text evidence="14">The sequence shown here is derived from an EMBL/GenBank/DDBJ whole genome shotgun (WGS) entry which is preliminary data.</text>
</comment>
<keyword evidence="4 11" id="KW-0808">Transferase</keyword>
<dbReference type="PROSITE" id="PS00462">
    <property type="entry name" value="G_GLU_TRANSPEPTIDASE"/>
    <property type="match status" value="1"/>
</dbReference>
<reference evidence="14" key="1">
    <citation type="journal article" date="2014" name="Int. J. Syst. Evol. Microbiol.">
        <title>Complete genome sequence of Corynebacterium casei LMG S-19264T (=DSM 44701T), isolated from a smear-ripened cheese.</title>
        <authorList>
            <consortium name="US DOE Joint Genome Institute (JGI-PGF)"/>
            <person name="Walter F."/>
            <person name="Albersmeier A."/>
            <person name="Kalinowski J."/>
            <person name="Ruckert C."/>
        </authorList>
    </citation>
    <scope>NUCLEOTIDE SEQUENCE</scope>
    <source>
        <strain evidence="14">VKM B-2748</strain>
    </source>
</reference>
<dbReference type="Gene3D" id="3.60.20.40">
    <property type="match status" value="1"/>
</dbReference>
<dbReference type="NCBIfam" id="TIGR00066">
    <property type="entry name" value="g_glut_trans"/>
    <property type="match status" value="1"/>
</dbReference>
<feature type="binding site" evidence="10">
    <location>
        <position position="446"/>
    </location>
    <ligand>
        <name>L-glutamate</name>
        <dbReference type="ChEBI" id="CHEBI:29985"/>
    </ligand>
</feature>
<dbReference type="EMBL" id="BSFL01000004">
    <property type="protein sequence ID" value="GLK81594.1"/>
    <property type="molecule type" value="Genomic_DNA"/>
</dbReference>
<comment type="PTM">
    <text evidence="11">Cleaved by autocatalysis into a large and a small subunit.</text>
</comment>
<evidence type="ECO:0000256" key="12">
    <source>
        <dbReference type="SAM" id="MobiDB-lite"/>
    </source>
</evidence>
<reference evidence="14" key="2">
    <citation type="submission" date="2023-01" db="EMBL/GenBank/DDBJ databases">
        <authorList>
            <person name="Sun Q."/>
            <person name="Evtushenko L."/>
        </authorList>
    </citation>
    <scope>NUCLEOTIDE SEQUENCE</scope>
    <source>
        <strain evidence="14">VKM B-2748</strain>
    </source>
</reference>
<dbReference type="InterPro" id="IPR000101">
    <property type="entry name" value="GGT_peptidase"/>
</dbReference>
<feature type="binding site" evidence="10">
    <location>
        <position position="492"/>
    </location>
    <ligand>
        <name>L-glutamate</name>
        <dbReference type="ChEBI" id="CHEBI:29985"/>
    </ligand>
</feature>
<evidence type="ECO:0000256" key="6">
    <source>
        <dbReference type="ARBA" id="ARBA00023145"/>
    </source>
</evidence>
<feature type="signal peptide" evidence="13">
    <location>
        <begin position="1"/>
        <end position="23"/>
    </location>
</feature>
<keyword evidence="6 11" id="KW-0865">Zymogen</keyword>
<gene>
    <name evidence="14" type="primary">ggt</name>
    <name evidence="14" type="ORF">GCM10008174_33350</name>
</gene>
<feature type="active site" description="Nucleophile" evidence="9">
    <location>
        <position position="406"/>
    </location>
</feature>
<evidence type="ECO:0000256" key="1">
    <source>
        <dbReference type="ARBA" id="ARBA00001049"/>
    </source>
</evidence>
<feature type="binding site" evidence="10">
    <location>
        <position position="118"/>
    </location>
    <ligand>
        <name>L-glutamate</name>
        <dbReference type="ChEBI" id="CHEBI:29985"/>
    </ligand>
</feature>
<dbReference type="InterPro" id="IPR029055">
    <property type="entry name" value="Ntn_hydrolases_N"/>
</dbReference>
<evidence type="ECO:0000256" key="7">
    <source>
        <dbReference type="ARBA" id="ARBA00023315"/>
    </source>
</evidence>
<dbReference type="SUPFAM" id="SSF56235">
    <property type="entry name" value="N-terminal nucleophile aminohydrolases (Ntn hydrolases)"/>
    <property type="match status" value="1"/>
</dbReference>
<comment type="subunit">
    <text evidence="11">This enzyme consists of two polypeptide chains, which are synthesized in precursor form from a single polypeptide.</text>
</comment>
<dbReference type="PRINTS" id="PR01210">
    <property type="entry name" value="GGTRANSPTASE"/>
</dbReference>
<feature type="region of interest" description="Disordered" evidence="12">
    <location>
        <begin position="378"/>
        <end position="398"/>
    </location>
</feature>
<evidence type="ECO:0000313" key="14">
    <source>
        <dbReference type="EMBL" id="GLK81594.1"/>
    </source>
</evidence>
<evidence type="ECO:0000256" key="2">
    <source>
        <dbReference type="ARBA" id="ARBA00001089"/>
    </source>
</evidence>
<feature type="binding site" evidence="10">
    <location>
        <begin position="470"/>
        <end position="471"/>
    </location>
    <ligand>
        <name>L-glutamate</name>
        <dbReference type="ChEBI" id="CHEBI:29985"/>
    </ligand>
</feature>
<dbReference type="InterPro" id="IPR051792">
    <property type="entry name" value="GGT_bact"/>
</dbReference>
<dbReference type="InterPro" id="IPR043138">
    <property type="entry name" value="GGT_lsub"/>
</dbReference>
<name>A0A9W6N7T7_9HYPH</name>
<sequence length="585" mass="61346">MRVPIARLAAVSFLLALAAPSPAEERTARFDHGPPEIASGFSAKPLVRAERWMAVTAHPLASEAAADILRAGGDAVDAAVAAQLVLGLVEAQSSGLGGGAFALVWRAQERRLTTLDGRETAPAAATPALFLDDDGKPLGRLEAMIGGRSVGAPGTPRLLEALHAKGGKRPWAELFAPAIRLAREGFKVTPRLAAQVAADASRLALSPATRDYFLPGGRPVAAGDLLRNPAYADTLEALRDGGADAFYAGPIADDVVAAARSAARPGALAAEDLSRYRVIERDPVCAPYRVYEVCGMGPPSSGGIAIAQILGMLEPTDLARLGPDSAEAWRRIGDASRLAFADRELYVADPAFAPQPVAGLIAREYLRDRARLLERGRALDAAEPGRPKGSRTLNLAPGRAHDVPATSHLSIVDAQGNVVSMTTTIEAGFGSRLMARGFLLNNELTDFSFLPERDGRPVANRVEPGKRPRSTMAPTIVFRDGRPTLAVGSPGGSQIVGYVLKTLIARLDWGLDVAQAAALPNMLNRYGPFELEKGTPAEALAAPLRQLGFGIETDDLTSGVHAIAIGPHGLEGGADPRREGVAIGE</sequence>
<comment type="catalytic activity">
    <reaction evidence="8 11">
        <text>an N-terminal (5-L-glutamyl)-[peptide] + an alpha-amino acid = 5-L-glutamyl amino acid + an N-terminal L-alpha-aminoacyl-[peptide]</text>
        <dbReference type="Rhea" id="RHEA:23904"/>
        <dbReference type="Rhea" id="RHEA-COMP:9780"/>
        <dbReference type="Rhea" id="RHEA-COMP:9795"/>
        <dbReference type="ChEBI" id="CHEBI:77644"/>
        <dbReference type="ChEBI" id="CHEBI:78597"/>
        <dbReference type="ChEBI" id="CHEBI:78599"/>
        <dbReference type="ChEBI" id="CHEBI:78608"/>
        <dbReference type="EC" id="2.3.2.2"/>
    </reaction>
</comment>
<dbReference type="GO" id="GO:0036374">
    <property type="term" value="F:glutathione hydrolase activity"/>
    <property type="evidence" value="ECO:0007669"/>
    <property type="project" value="UniProtKB-UniRule"/>
</dbReference>
<accession>A0A9W6N7T7</accession>
<keyword evidence="15" id="KW-1185">Reference proteome</keyword>
<proteinExistence type="inferred from homology"/>
<comment type="similarity">
    <text evidence="3 11">Belongs to the gamma-glutamyltransferase family.</text>
</comment>
<dbReference type="Gene3D" id="1.10.246.130">
    <property type="match status" value="1"/>
</dbReference>
<dbReference type="GO" id="GO:0006750">
    <property type="term" value="P:glutathione biosynthetic process"/>
    <property type="evidence" value="ECO:0007669"/>
    <property type="project" value="UniProtKB-KW"/>
</dbReference>